<dbReference type="OrthoDB" id="10254570at2759"/>
<evidence type="ECO:0000256" key="6">
    <source>
        <dbReference type="ARBA" id="ARBA00022898"/>
    </source>
</evidence>
<keyword evidence="9" id="KW-1133">Transmembrane helix</keyword>
<evidence type="ECO:0000256" key="13">
    <source>
        <dbReference type="ARBA" id="ARBA00038302"/>
    </source>
</evidence>
<dbReference type="InterPro" id="IPR002129">
    <property type="entry name" value="PyrdxlP-dep_de-COase"/>
</dbReference>
<keyword evidence="10" id="KW-0443">Lipid metabolism</keyword>
<evidence type="ECO:0000256" key="15">
    <source>
        <dbReference type="ARBA" id="ARBA00042568"/>
    </source>
</evidence>
<evidence type="ECO:0000256" key="17">
    <source>
        <dbReference type="ARBA" id="ARBA00060475"/>
    </source>
</evidence>
<evidence type="ECO:0000256" key="16">
    <source>
        <dbReference type="ARBA" id="ARBA00053536"/>
    </source>
</evidence>
<dbReference type="EC" id="4.1.2.27" evidence="14"/>
<evidence type="ECO:0000256" key="7">
    <source>
        <dbReference type="ARBA" id="ARBA00022919"/>
    </source>
</evidence>
<keyword evidence="12 20" id="KW-0456">Lyase</keyword>
<evidence type="ECO:0000256" key="18">
    <source>
        <dbReference type="ARBA" id="ARBA00069333"/>
    </source>
</evidence>
<dbReference type="PANTHER" id="PTHR42735">
    <property type="match status" value="1"/>
</dbReference>
<proteinExistence type="inferred from homology"/>
<dbReference type="Gene3D" id="3.40.640.10">
    <property type="entry name" value="Type I PLP-dependent aspartate aminotransferase-like (Major domain)"/>
    <property type="match status" value="1"/>
</dbReference>
<dbReference type="GO" id="GO:0019752">
    <property type="term" value="P:carboxylic acid metabolic process"/>
    <property type="evidence" value="ECO:0007669"/>
    <property type="project" value="InterPro"/>
</dbReference>
<evidence type="ECO:0000256" key="11">
    <source>
        <dbReference type="ARBA" id="ARBA00023136"/>
    </source>
</evidence>
<evidence type="ECO:0000256" key="19">
    <source>
        <dbReference type="PIRSR" id="PIRSR602129-50"/>
    </source>
</evidence>
<evidence type="ECO:0000256" key="8">
    <source>
        <dbReference type="ARBA" id="ARBA00022968"/>
    </source>
</evidence>
<evidence type="ECO:0000256" key="12">
    <source>
        <dbReference type="ARBA" id="ARBA00023239"/>
    </source>
</evidence>
<evidence type="ECO:0000256" key="4">
    <source>
        <dbReference type="ARBA" id="ARBA00022692"/>
    </source>
</evidence>
<accession>A0A1W0WPI7</accession>
<keyword evidence="22" id="KW-1185">Reference proteome</keyword>
<comment type="caution">
    <text evidence="21">The sequence shown here is derived from an EMBL/GenBank/DDBJ whole genome shotgun (WGS) entry which is preliminary data.</text>
</comment>
<dbReference type="GO" id="GO:0008117">
    <property type="term" value="F:sphinganine-1-phosphate aldolase activity"/>
    <property type="evidence" value="ECO:0007669"/>
    <property type="project" value="UniProtKB-EC"/>
</dbReference>
<dbReference type="Proteomes" id="UP000192578">
    <property type="component" value="Unassembled WGS sequence"/>
</dbReference>
<dbReference type="GO" id="GO:0030149">
    <property type="term" value="P:sphingolipid catabolic process"/>
    <property type="evidence" value="ECO:0007669"/>
    <property type="project" value="TreeGrafter"/>
</dbReference>
<dbReference type="FunFam" id="6.10.140.2150:FF:000001">
    <property type="entry name" value="Sphingosine-1-phosphate lyase 1"/>
    <property type="match status" value="1"/>
</dbReference>
<evidence type="ECO:0000256" key="5">
    <source>
        <dbReference type="ARBA" id="ARBA00022824"/>
    </source>
</evidence>
<sequence length="537" mass="59329">MSILTDNALVHSVDRAMKDWKPWQIVVASSLTALAGAAAVEFIFQDDTVYFRIKKFAMRQARRIPAVRDKIEKEFASSKTRIEHDMFKASKSLTPIRALPQHTRSAEDVLNLVKEYKHIELAEWNQLSGTVYCGTDDITQLVTSVYSQFAWSNPLHADVFPAVRQMEAEVIRMCCTLFNGDADTCGSMTSGGTESILMACKTYRDRAISRGIAKPIILVASTAHAAFDKAAEYLNIRIKHIPFDPVTCQVNIRAMEKAINRRTCVIVGSAPQYPHGVIDPIAELSALGMKHNVPVHVDCCLGGFLLPFMDKAGFPLAPFDFRLKGVTSISADTHKYACAPKGSSVIMYRNHSYIHHQYTVQPDWPGGIYASPSMSGSRVGASIATTWAVLLYIGEDGYVKATRDILTAARRIEAGIRLVPNLYVLGKPQVSVVSFASKDFNIYRLSDAMAKRGWNLNALQYPASVHICVTRRHTSPGVVEKFLQDIRDCTEEIMKDPGQPDVGTAAIYGMAQSVPDRSIVGEMAWAYLDTCAALPQL</sequence>
<dbReference type="InterPro" id="IPR015421">
    <property type="entry name" value="PyrdxlP-dep_Trfase_major"/>
</dbReference>
<dbReference type="InterPro" id="IPR050477">
    <property type="entry name" value="GrpII_AminoAcid_Decarb"/>
</dbReference>
<dbReference type="SUPFAM" id="SSF53383">
    <property type="entry name" value="PLP-dependent transferases"/>
    <property type="match status" value="1"/>
</dbReference>
<evidence type="ECO:0000256" key="10">
    <source>
        <dbReference type="ARBA" id="ARBA00023098"/>
    </source>
</evidence>
<dbReference type="AlphaFoldDB" id="A0A1W0WPI7"/>
<dbReference type="Pfam" id="PF00282">
    <property type="entry name" value="Pyridoxal_deC"/>
    <property type="match status" value="1"/>
</dbReference>
<dbReference type="GO" id="GO:0030170">
    <property type="term" value="F:pyridoxal phosphate binding"/>
    <property type="evidence" value="ECO:0007669"/>
    <property type="project" value="InterPro"/>
</dbReference>
<comment type="similarity">
    <text evidence="13">Belongs to the group II decarboxylase family. Sphingosine-1-phosphate lyase subfamily.</text>
</comment>
<comment type="subcellular location">
    <subcellularLocation>
        <location evidence="17">Endoplasmic reticulum membrane</location>
        <topology evidence="17">Single-pass type III membrane protein</topology>
        <orientation evidence="17">Cytoplasmic side</orientation>
    </subcellularLocation>
</comment>
<evidence type="ECO:0000256" key="20">
    <source>
        <dbReference type="RuleBase" id="RU000382"/>
    </source>
</evidence>
<dbReference type="InterPro" id="IPR015422">
    <property type="entry name" value="PyrdxlP-dep_Trfase_small"/>
</dbReference>
<comment type="cofactor">
    <cofactor evidence="1 19 20">
        <name>pyridoxal 5'-phosphate</name>
        <dbReference type="ChEBI" id="CHEBI:597326"/>
    </cofactor>
</comment>
<reference evidence="22" key="1">
    <citation type="submission" date="2017-01" db="EMBL/GenBank/DDBJ databases">
        <title>Comparative genomics of anhydrobiosis in the tardigrade Hypsibius dujardini.</title>
        <authorList>
            <person name="Yoshida Y."/>
            <person name="Koutsovoulos G."/>
            <person name="Laetsch D."/>
            <person name="Stevens L."/>
            <person name="Kumar S."/>
            <person name="Horikawa D."/>
            <person name="Ishino K."/>
            <person name="Komine S."/>
            <person name="Tomita M."/>
            <person name="Blaxter M."/>
            <person name="Arakawa K."/>
        </authorList>
    </citation>
    <scope>NUCLEOTIDE SEQUENCE [LARGE SCALE GENOMIC DNA]</scope>
    <source>
        <strain evidence="22">Z151</strain>
    </source>
</reference>
<protein>
    <recommendedName>
        <fullName evidence="18">Sphingosine-1-phosphate lyase 1</fullName>
        <ecNumber evidence="14">4.1.2.27</ecNumber>
    </recommendedName>
    <alternativeName>
        <fullName evidence="15">Sphingosine-1-phosphate aldolase</fullName>
    </alternativeName>
</protein>
<dbReference type="InterPro" id="IPR015424">
    <property type="entry name" value="PyrdxlP-dep_Trfase"/>
</dbReference>
<evidence type="ECO:0000256" key="14">
    <source>
        <dbReference type="ARBA" id="ARBA00038965"/>
    </source>
</evidence>
<keyword evidence="11" id="KW-0472">Membrane</keyword>
<dbReference type="Gene3D" id="3.90.1150.10">
    <property type="entry name" value="Aspartate Aminotransferase, domain 1"/>
    <property type="match status" value="1"/>
</dbReference>
<keyword evidence="7" id="KW-0746">Sphingolipid metabolism</keyword>
<dbReference type="FunFam" id="3.90.1150.10:FF:000020">
    <property type="entry name" value="Sphingosine-1-phosphate lyase 1"/>
    <property type="match status" value="1"/>
</dbReference>
<comment type="pathway">
    <text evidence="2">Lipid metabolism; sphingolipid metabolism.</text>
</comment>
<evidence type="ECO:0000313" key="21">
    <source>
        <dbReference type="EMBL" id="OQV17120.1"/>
    </source>
</evidence>
<dbReference type="EMBL" id="MTYJ01000066">
    <property type="protein sequence ID" value="OQV17120.1"/>
    <property type="molecule type" value="Genomic_DNA"/>
</dbReference>
<evidence type="ECO:0000256" key="3">
    <source>
        <dbReference type="ARBA" id="ARBA00004991"/>
    </source>
</evidence>
<dbReference type="FunFam" id="3.40.640.10:FF:000020">
    <property type="entry name" value="sphingosine-1-phosphate lyase 1"/>
    <property type="match status" value="1"/>
</dbReference>
<keyword evidence="8" id="KW-0735">Signal-anchor</keyword>
<feature type="modified residue" description="N6-(pyridoxal phosphate)lysine" evidence="19">
    <location>
        <position position="335"/>
    </location>
</feature>
<comment type="function">
    <text evidence="16">Cleaves phosphorylated sphingoid bases (PSBs), such as sphingosine-1-phosphate, into fatty aldehydes and phosphoethanolamine. Elevates stress-induced ceramide production and apoptosis. Required for global lipid homeostasis in liver and cholesterol homeostasis in fibroblasts. Involved in the regulation of pro-inflammatory response and neutrophil trafficking. Modulates neuronal autophagy via phosphoethanolamine production which regulates accumulation of aggregate-prone proteins such as APP. Seems to play a role in establishing neuronal contact sites and axonal maintenance.</text>
</comment>
<dbReference type="PANTHER" id="PTHR42735:SF6">
    <property type="entry name" value="SPHINGOSINE-1-PHOSPHATE LYASE 1"/>
    <property type="match status" value="1"/>
</dbReference>
<keyword evidence="4" id="KW-0812">Transmembrane</keyword>
<evidence type="ECO:0000256" key="9">
    <source>
        <dbReference type="ARBA" id="ARBA00022989"/>
    </source>
</evidence>
<dbReference type="Gene3D" id="6.10.140.2150">
    <property type="match status" value="1"/>
</dbReference>
<comment type="pathway">
    <text evidence="3">Sphingolipid metabolism.</text>
</comment>
<keyword evidence="6 19" id="KW-0663">Pyridoxal phosphate</keyword>
<evidence type="ECO:0000256" key="2">
    <source>
        <dbReference type="ARBA" id="ARBA00004760"/>
    </source>
</evidence>
<evidence type="ECO:0000313" key="22">
    <source>
        <dbReference type="Proteomes" id="UP000192578"/>
    </source>
</evidence>
<organism evidence="21 22">
    <name type="scientific">Hypsibius exemplaris</name>
    <name type="common">Freshwater tardigrade</name>
    <dbReference type="NCBI Taxonomy" id="2072580"/>
    <lineage>
        <taxon>Eukaryota</taxon>
        <taxon>Metazoa</taxon>
        <taxon>Ecdysozoa</taxon>
        <taxon>Tardigrada</taxon>
        <taxon>Eutardigrada</taxon>
        <taxon>Parachela</taxon>
        <taxon>Hypsibioidea</taxon>
        <taxon>Hypsibiidae</taxon>
        <taxon>Hypsibius</taxon>
    </lineage>
</organism>
<evidence type="ECO:0000256" key="1">
    <source>
        <dbReference type="ARBA" id="ARBA00001933"/>
    </source>
</evidence>
<name>A0A1W0WPI7_HYPEX</name>
<gene>
    <name evidence="21" type="ORF">BV898_08837</name>
</gene>
<dbReference type="GO" id="GO:0005789">
    <property type="term" value="C:endoplasmic reticulum membrane"/>
    <property type="evidence" value="ECO:0007669"/>
    <property type="project" value="UniProtKB-SubCell"/>
</dbReference>
<keyword evidence="5" id="KW-0256">Endoplasmic reticulum</keyword>